<name>A0ACC1MUN9_9HYPO</name>
<organism evidence="1 2">
    <name type="scientific">Zarea fungicola</name>
    <dbReference type="NCBI Taxonomy" id="93591"/>
    <lineage>
        <taxon>Eukaryota</taxon>
        <taxon>Fungi</taxon>
        <taxon>Dikarya</taxon>
        <taxon>Ascomycota</taxon>
        <taxon>Pezizomycotina</taxon>
        <taxon>Sordariomycetes</taxon>
        <taxon>Hypocreomycetidae</taxon>
        <taxon>Hypocreales</taxon>
        <taxon>Cordycipitaceae</taxon>
        <taxon>Zarea</taxon>
    </lineage>
</organism>
<accession>A0ACC1MUN9</accession>
<proteinExistence type="predicted"/>
<comment type="caution">
    <text evidence="1">The sequence shown here is derived from an EMBL/GenBank/DDBJ whole genome shotgun (WGS) entry which is preliminary data.</text>
</comment>
<dbReference type="EMBL" id="JANJQO010001533">
    <property type="protein sequence ID" value="KAJ2970453.1"/>
    <property type="molecule type" value="Genomic_DNA"/>
</dbReference>
<sequence length="831" mass="92353">MDQNVALEAVPPLSPVSSESERSIEELDGHLPTSNALFIQTPYANKALHDEHSQLPALQVVNGDPDGLDPIAEDDLDPGSFDLVMPGEEDGTTIASKHKLEQRSELLFSQHHLHAIFADSAHLHRFSNFLYKYRPASVPLLNYYLSALKALRAIQYSNSVLRNLRSLKDFDFTYSFEQATSTENHELQEKADIAFEILTREDLPAYITHVWIQTVSVSIRHRVMGTSSDASEGLAEVFCLTDPSRPDNPIVFMSEQFNKTTQYGVDYVIGRNCRFLQGPCTNPFSVRRIREKLAAGIEHYETFLNYRRDGTPFMNLVMLAPLYDSRGKIRYFIGAQVDVSGLAMSSYDLGALGGLVEENADLKAEDPLRETEKDELTEFAEILAPRELEVMTSCGGSMHRLPLQAESNQRSIEKMRSNDNSQRFDPAHGRHNSSNRVVIRDGDSQKSIPISEDGGPSSSAQVTTASLSLNHNGRLTGVYEHYLLVRPYPSLRILFTSPSMRVPGILQSPLLDRIGGSNRMRDQLVQALSAGQGVTAKVKWLNASRRSKSRPTQKKSNFNHPLEAHLDADDDLDTVAEPEPAGRSRWLHCTPLAGSNGKVGVWMIVIVDDDESQSRPQGLVARPIDPPNQPRPESAMSDRSQLSGIEYIRHAPHPESPRGHMRPRRSSETLGFSRSELQGPPLPPRRDGASVTQAIHDQHSPSAHRTPRRLFNTGVSASKFFSMDALARASASRNSEHNADRPSSRGSGKTSISSLVHAFPRPDPPLPPWPTRSDSKLPLRRVAEAPTNRAVSMIPEEHSDRGSDRFRMKDDDETSSLHSRGSAFTVKIGED</sequence>
<protein>
    <submittedName>
        <fullName evidence="1">Uncharacterized protein</fullName>
    </submittedName>
</protein>
<gene>
    <name evidence="1" type="ORF">NQ176_g8181</name>
</gene>
<keyword evidence="2" id="KW-1185">Reference proteome</keyword>
<dbReference type="Proteomes" id="UP001143910">
    <property type="component" value="Unassembled WGS sequence"/>
</dbReference>
<evidence type="ECO:0000313" key="1">
    <source>
        <dbReference type="EMBL" id="KAJ2970453.1"/>
    </source>
</evidence>
<evidence type="ECO:0000313" key="2">
    <source>
        <dbReference type="Proteomes" id="UP001143910"/>
    </source>
</evidence>
<reference evidence="1" key="1">
    <citation type="submission" date="2022-08" db="EMBL/GenBank/DDBJ databases">
        <title>Genome Sequence of Lecanicillium fungicola.</title>
        <authorList>
            <person name="Buettner E."/>
        </authorList>
    </citation>
    <scope>NUCLEOTIDE SEQUENCE</scope>
    <source>
        <strain evidence="1">Babe33</strain>
    </source>
</reference>